<dbReference type="RefSeq" id="XP_014681889.1">
    <property type="nucleotide sequence ID" value="XM_014826403.1"/>
</dbReference>
<dbReference type="CDD" id="cd14695">
    <property type="entry name" value="bZIP_HLF"/>
    <property type="match status" value="1"/>
</dbReference>
<dbReference type="PANTHER" id="PTHR23334:SF20">
    <property type="entry name" value="BASIC LEUCINE ZIPPER 24"/>
    <property type="match status" value="1"/>
</dbReference>
<keyword evidence="3" id="KW-1185">Reference proteome</keyword>
<dbReference type="GeneID" id="106821543"/>
<reference evidence="4 5" key="1">
    <citation type="submission" date="2025-05" db="UniProtKB">
        <authorList>
            <consortium name="RefSeq"/>
        </authorList>
    </citation>
    <scope>IDENTIFICATION</scope>
</reference>
<dbReference type="InterPro" id="IPR046347">
    <property type="entry name" value="bZIP_sf"/>
</dbReference>
<proteinExistence type="predicted"/>
<dbReference type="InterPro" id="IPR004827">
    <property type="entry name" value="bZIP"/>
</dbReference>
<dbReference type="Gene3D" id="1.20.5.170">
    <property type="match status" value="1"/>
</dbReference>
<evidence type="ECO:0000259" key="2">
    <source>
        <dbReference type="PROSITE" id="PS50217"/>
    </source>
</evidence>
<gene>
    <name evidence="4 5 6" type="primary">LOC106821543</name>
</gene>
<evidence type="ECO:0000313" key="4">
    <source>
        <dbReference type="RefSeq" id="XP_014681888.1"/>
    </source>
</evidence>
<feature type="coiled-coil region" evidence="1">
    <location>
        <begin position="202"/>
        <end position="236"/>
    </location>
</feature>
<evidence type="ECO:0000313" key="3">
    <source>
        <dbReference type="Proteomes" id="UP000695022"/>
    </source>
</evidence>
<evidence type="ECO:0000313" key="5">
    <source>
        <dbReference type="RefSeq" id="XP_014681889.1"/>
    </source>
</evidence>
<accession>A0ABM1FBR7</accession>
<feature type="domain" description="BZIP" evidence="2">
    <location>
        <begin position="177"/>
        <end position="240"/>
    </location>
</feature>
<dbReference type="SUPFAM" id="SSF57959">
    <property type="entry name" value="Leucine zipper domain"/>
    <property type="match status" value="1"/>
</dbReference>
<dbReference type="Pfam" id="PF07716">
    <property type="entry name" value="bZIP_2"/>
    <property type="match status" value="1"/>
</dbReference>
<dbReference type="InterPro" id="IPR031106">
    <property type="entry name" value="C/EBP"/>
</dbReference>
<protein>
    <submittedName>
        <fullName evidence="4 5">Transcription factor HY5-like isoform X1</fullName>
    </submittedName>
</protein>
<keyword evidence="1" id="KW-0175">Coiled coil</keyword>
<dbReference type="PROSITE" id="PS50217">
    <property type="entry name" value="BZIP"/>
    <property type="match status" value="1"/>
</dbReference>
<evidence type="ECO:0000256" key="1">
    <source>
        <dbReference type="SAM" id="Coils"/>
    </source>
</evidence>
<dbReference type="PANTHER" id="PTHR23334">
    <property type="entry name" value="CCAAT/ENHANCER BINDING PROTEIN"/>
    <property type="match status" value="1"/>
</dbReference>
<dbReference type="SMART" id="SM00338">
    <property type="entry name" value="BRLZ"/>
    <property type="match status" value="1"/>
</dbReference>
<dbReference type="RefSeq" id="XP_014681888.1">
    <property type="nucleotide sequence ID" value="XM_014826402.1"/>
</dbReference>
<sequence length="247" mass="27366">MERGRRSTTPVRSAQKTGGLFDTGLFDTLTDIPDDDQKVTMDVSNDGMVGPASCLNHDLLQMGEDEDFFELFSDLDEVLEQSDVCDGTQPEKGSDSKAIEVGNAQMNKQVAAAGLPSDNMTTDSNEEGATGISCFVAEDGFRAMFEVVRISMDDDEKMVGISGGRKRKCVSSPAKEEDRYMARRMKNNEASKISRQKRKMRCTDIEQRAMTLQEDNDKLEKLVEKLEAEVKTLRAVIVQRLAGGHVH</sequence>
<dbReference type="RefSeq" id="XP_014681890.1">
    <property type="nucleotide sequence ID" value="XM_014826404.1"/>
</dbReference>
<name>A0ABM1FBR7_PRICU</name>
<organism evidence="3 4">
    <name type="scientific">Priapulus caudatus</name>
    <name type="common">Priapulid worm</name>
    <dbReference type="NCBI Taxonomy" id="37621"/>
    <lineage>
        <taxon>Eukaryota</taxon>
        <taxon>Metazoa</taxon>
        <taxon>Ecdysozoa</taxon>
        <taxon>Scalidophora</taxon>
        <taxon>Priapulida</taxon>
        <taxon>Priapulimorpha</taxon>
        <taxon>Priapulimorphida</taxon>
        <taxon>Priapulidae</taxon>
        <taxon>Priapulus</taxon>
    </lineage>
</organism>
<evidence type="ECO:0000313" key="6">
    <source>
        <dbReference type="RefSeq" id="XP_014681890.1"/>
    </source>
</evidence>
<dbReference type="Proteomes" id="UP000695022">
    <property type="component" value="Unplaced"/>
</dbReference>